<dbReference type="OrthoDB" id="423533at2759"/>
<dbReference type="PRINTS" id="PR00970">
    <property type="entry name" value="RIBTRNSFRASE"/>
</dbReference>
<dbReference type="GO" id="GO:0003950">
    <property type="term" value="F:NAD+ poly-ADP-ribosyltransferase activity"/>
    <property type="evidence" value="ECO:0007669"/>
    <property type="project" value="TreeGrafter"/>
</dbReference>
<protein>
    <recommendedName>
        <fullName evidence="7">NAD(P)(+)--arginine ADP-ribosyltransferase</fullName>
        <ecNumber evidence="7">2.4.2.31</ecNumber>
    </recommendedName>
    <alternativeName>
        <fullName evidence="7">Mono(ADP-ribosyl)transferase</fullName>
    </alternativeName>
</protein>
<keyword evidence="3 7" id="KW-0808">Transferase</keyword>
<accession>A0A6J2WHD3</accession>
<sequence>MSLAAVDDMYTECRDEMLKTVIEKNGLLEKEIKENKEFREQWSSIKRECNTAIPGVKPEHILALRTFGEARDNFRDIFNEFVETKGVNESIYTNKFPFKSLHFLLMDALRLYNTSNCSTVFYGAEKKYSADKGDMVRLGRFLSVNRERTDAVNKCDEGGSLFIITSCSSIDLEKHACMTEEAELFLSPTEVFRVEEVKSTPGDNEACDNEIILTHEGFQSNHDCYLFSTSSPSGSSAQLLKTSLFAVLASLLTLYHI</sequence>
<evidence type="ECO:0000256" key="2">
    <source>
        <dbReference type="ARBA" id="ARBA00022676"/>
    </source>
</evidence>
<proteinExistence type="inferred from homology"/>
<dbReference type="Pfam" id="PF01129">
    <property type="entry name" value="ART"/>
    <property type="match status" value="1"/>
</dbReference>
<dbReference type="GO" id="GO:0106274">
    <property type="term" value="F:NAD+-protein-arginine ADP-ribosyltransferase activity"/>
    <property type="evidence" value="ECO:0007669"/>
    <property type="project" value="UniProtKB-EC"/>
</dbReference>
<dbReference type="SUPFAM" id="SSF56399">
    <property type="entry name" value="ADP-ribosylation"/>
    <property type="match status" value="1"/>
</dbReference>
<reference evidence="9" key="2">
    <citation type="submission" date="2025-08" db="UniProtKB">
        <authorList>
            <consortium name="RefSeq"/>
        </authorList>
    </citation>
    <scope>IDENTIFICATION</scope>
</reference>
<dbReference type="Gene3D" id="3.90.176.10">
    <property type="entry name" value="Toxin ADP-ribosyltransferase, Chain A, domain 1"/>
    <property type="match status" value="1"/>
</dbReference>
<evidence type="ECO:0000256" key="6">
    <source>
        <dbReference type="ARBA" id="ARBA00047597"/>
    </source>
</evidence>
<dbReference type="AlphaFoldDB" id="A0A6J2WHD3"/>
<dbReference type="EC" id="2.4.2.31" evidence="7"/>
<reference evidence="8" key="1">
    <citation type="submission" date="2024-06" db="UniProtKB">
        <authorList>
            <consortium name="RefSeq"/>
        </authorList>
    </citation>
    <scope>NUCLEOTIDE SEQUENCE [LARGE SCALE GENOMIC DNA]</scope>
</reference>
<organism evidence="8 9">
    <name type="scientific">Chanos chanos</name>
    <name type="common">Milkfish</name>
    <name type="synonym">Mugil chanos</name>
    <dbReference type="NCBI Taxonomy" id="29144"/>
    <lineage>
        <taxon>Eukaryota</taxon>
        <taxon>Metazoa</taxon>
        <taxon>Chordata</taxon>
        <taxon>Craniata</taxon>
        <taxon>Vertebrata</taxon>
        <taxon>Euteleostomi</taxon>
        <taxon>Actinopterygii</taxon>
        <taxon>Neopterygii</taxon>
        <taxon>Teleostei</taxon>
        <taxon>Ostariophysi</taxon>
        <taxon>Gonorynchiformes</taxon>
        <taxon>Chanidae</taxon>
        <taxon>Chanos</taxon>
    </lineage>
</organism>
<dbReference type="InterPro" id="IPR050999">
    <property type="entry name" value="ADP-ribosyltransferase_ARG"/>
</dbReference>
<dbReference type="PANTHER" id="PTHR10339:SF27">
    <property type="entry name" value="NAD(P)(+)--ARGININE ADP-RIBOSYLTRANSFERASE"/>
    <property type="match status" value="1"/>
</dbReference>
<evidence type="ECO:0000256" key="4">
    <source>
        <dbReference type="ARBA" id="ARBA00022695"/>
    </source>
</evidence>
<comment type="similarity">
    <text evidence="1 7">Belongs to the Arg-specific ADP-ribosyltransferase family.</text>
</comment>
<dbReference type="PROSITE" id="PS51996">
    <property type="entry name" value="TR_MART"/>
    <property type="match status" value="1"/>
</dbReference>
<evidence type="ECO:0000256" key="3">
    <source>
        <dbReference type="ARBA" id="ARBA00022679"/>
    </source>
</evidence>
<keyword evidence="7" id="KW-0520">NAD</keyword>
<dbReference type="InParanoid" id="A0A6J2WHD3"/>
<evidence type="ECO:0000313" key="8">
    <source>
        <dbReference type="Proteomes" id="UP000504632"/>
    </source>
</evidence>
<dbReference type="GeneID" id="115823826"/>
<evidence type="ECO:0000313" key="9">
    <source>
        <dbReference type="RefSeq" id="XP_030643709.1"/>
    </source>
</evidence>
<name>A0A6J2WHD3_CHACN</name>
<evidence type="ECO:0000256" key="1">
    <source>
        <dbReference type="ARBA" id="ARBA00009558"/>
    </source>
</evidence>
<keyword evidence="4" id="KW-0548">Nucleotidyltransferase</keyword>
<dbReference type="InterPro" id="IPR000768">
    <property type="entry name" value="ART"/>
</dbReference>
<evidence type="ECO:0000256" key="5">
    <source>
        <dbReference type="ARBA" id="ARBA00022857"/>
    </source>
</evidence>
<gene>
    <name evidence="9" type="primary">LOC115823826</name>
</gene>
<keyword evidence="2 7" id="KW-0328">Glycosyltransferase</keyword>
<dbReference type="PANTHER" id="PTHR10339">
    <property type="entry name" value="ADP-RIBOSYLTRANSFERASE"/>
    <property type="match status" value="1"/>
</dbReference>
<keyword evidence="8" id="KW-1185">Reference proteome</keyword>
<dbReference type="GO" id="GO:0016779">
    <property type="term" value="F:nucleotidyltransferase activity"/>
    <property type="evidence" value="ECO:0007669"/>
    <property type="project" value="UniProtKB-KW"/>
</dbReference>
<dbReference type="FunCoup" id="A0A6J2WHD3">
    <property type="interactions" value="64"/>
</dbReference>
<dbReference type="RefSeq" id="XP_030643709.1">
    <property type="nucleotide sequence ID" value="XM_030787849.1"/>
</dbReference>
<comment type="catalytic activity">
    <reaction evidence="6 7">
        <text>L-arginyl-[protein] + NAD(+) = N(omega)-(ADP-D-ribosyl)-L-arginyl-[protein] + nicotinamide + H(+)</text>
        <dbReference type="Rhea" id="RHEA:19149"/>
        <dbReference type="Rhea" id="RHEA-COMP:10532"/>
        <dbReference type="Rhea" id="RHEA-COMP:15087"/>
        <dbReference type="ChEBI" id="CHEBI:15378"/>
        <dbReference type="ChEBI" id="CHEBI:17154"/>
        <dbReference type="ChEBI" id="CHEBI:29965"/>
        <dbReference type="ChEBI" id="CHEBI:57540"/>
        <dbReference type="ChEBI" id="CHEBI:142554"/>
        <dbReference type="EC" id="2.4.2.31"/>
    </reaction>
</comment>
<dbReference type="Proteomes" id="UP000504632">
    <property type="component" value="Chromosome 11"/>
</dbReference>
<evidence type="ECO:0000256" key="7">
    <source>
        <dbReference type="RuleBase" id="RU361228"/>
    </source>
</evidence>
<keyword evidence="5 7" id="KW-0521">NADP</keyword>